<dbReference type="Proteomes" id="UP000814033">
    <property type="component" value="Unassembled WGS sequence"/>
</dbReference>
<comment type="caution">
    <text evidence="1">The sequence shown here is derived from an EMBL/GenBank/DDBJ whole genome shotgun (WGS) entry which is preliminary data.</text>
</comment>
<sequence>MERGSACESMPAHSDRVMYASASSMPSTALLPQPVLPLAQLESLKFKAIQLIDSLTSLQALLQYGHTAAMPPWPDILAKYAVLVSQTHVFASSLSPVAGLSLHPRVGLSEVLFDGEVIPLLRNQQTMDVLRAETLAVRRLAAHIGIDLDSQQEHARVLNACSQIRQEHDARTDRAKRAVALLREKYDWKVRVSVEELEDDWDEEHDGVQPADNMETAPSVGSGNTSEDDEEELENVLGTGAATPEPEDVRMRDS</sequence>
<dbReference type="EMBL" id="MU275851">
    <property type="protein sequence ID" value="KAI0051531.1"/>
    <property type="molecule type" value="Genomic_DNA"/>
</dbReference>
<reference evidence="1" key="1">
    <citation type="submission" date="2021-02" db="EMBL/GenBank/DDBJ databases">
        <authorList>
            <consortium name="DOE Joint Genome Institute"/>
            <person name="Ahrendt S."/>
            <person name="Looney B.P."/>
            <person name="Miyauchi S."/>
            <person name="Morin E."/>
            <person name="Drula E."/>
            <person name="Courty P.E."/>
            <person name="Chicoki N."/>
            <person name="Fauchery L."/>
            <person name="Kohler A."/>
            <person name="Kuo A."/>
            <person name="Labutti K."/>
            <person name="Pangilinan J."/>
            <person name="Lipzen A."/>
            <person name="Riley R."/>
            <person name="Andreopoulos W."/>
            <person name="He G."/>
            <person name="Johnson J."/>
            <person name="Barry K.W."/>
            <person name="Grigoriev I.V."/>
            <person name="Nagy L."/>
            <person name="Hibbett D."/>
            <person name="Henrissat B."/>
            <person name="Matheny P.B."/>
            <person name="Labbe J."/>
            <person name="Martin F."/>
        </authorList>
    </citation>
    <scope>NUCLEOTIDE SEQUENCE</scope>
    <source>
        <strain evidence="1">FP105234-sp</strain>
    </source>
</reference>
<gene>
    <name evidence="1" type="ORF">FA95DRAFT_234971</name>
</gene>
<name>A0ACB8S632_9AGAM</name>
<reference evidence="1" key="2">
    <citation type="journal article" date="2022" name="New Phytol.">
        <title>Evolutionary transition to the ectomycorrhizal habit in the genomes of a hyperdiverse lineage of mushroom-forming fungi.</title>
        <authorList>
            <person name="Looney B."/>
            <person name="Miyauchi S."/>
            <person name="Morin E."/>
            <person name="Drula E."/>
            <person name="Courty P.E."/>
            <person name="Kohler A."/>
            <person name="Kuo A."/>
            <person name="LaButti K."/>
            <person name="Pangilinan J."/>
            <person name="Lipzen A."/>
            <person name="Riley R."/>
            <person name="Andreopoulos W."/>
            <person name="He G."/>
            <person name="Johnson J."/>
            <person name="Nolan M."/>
            <person name="Tritt A."/>
            <person name="Barry K.W."/>
            <person name="Grigoriev I.V."/>
            <person name="Nagy L.G."/>
            <person name="Hibbett D."/>
            <person name="Henrissat B."/>
            <person name="Matheny P.B."/>
            <person name="Labbe J."/>
            <person name="Martin F.M."/>
        </authorList>
    </citation>
    <scope>NUCLEOTIDE SEQUENCE</scope>
    <source>
        <strain evidence="1">FP105234-sp</strain>
    </source>
</reference>
<protein>
    <submittedName>
        <fullName evidence="1">Uncharacterized protein</fullName>
    </submittedName>
</protein>
<proteinExistence type="predicted"/>
<evidence type="ECO:0000313" key="1">
    <source>
        <dbReference type="EMBL" id="KAI0051531.1"/>
    </source>
</evidence>
<evidence type="ECO:0000313" key="2">
    <source>
        <dbReference type="Proteomes" id="UP000814033"/>
    </source>
</evidence>
<keyword evidence="2" id="KW-1185">Reference proteome</keyword>
<accession>A0ACB8S632</accession>
<organism evidence="1 2">
    <name type="scientific">Auriscalpium vulgare</name>
    <dbReference type="NCBI Taxonomy" id="40419"/>
    <lineage>
        <taxon>Eukaryota</taxon>
        <taxon>Fungi</taxon>
        <taxon>Dikarya</taxon>
        <taxon>Basidiomycota</taxon>
        <taxon>Agaricomycotina</taxon>
        <taxon>Agaricomycetes</taxon>
        <taxon>Russulales</taxon>
        <taxon>Auriscalpiaceae</taxon>
        <taxon>Auriscalpium</taxon>
    </lineage>
</organism>